<evidence type="ECO:0000256" key="9">
    <source>
        <dbReference type="SAM" id="MobiDB-lite"/>
    </source>
</evidence>
<dbReference type="CDD" id="cd14235">
    <property type="entry name" value="GAT_GGA_fungi"/>
    <property type="match status" value="1"/>
</dbReference>
<dbReference type="FunFam" id="1.25.40.90:FF:000008">
    <property type="entry name" value="VHS domain protein"/>
    <property type="match status" value="1"/>
</dbReference>
<dbReference type="SUPFAM" id="SSF48464">
    <property type="entry name" value="ENTH/VHS domain"/>
    <property type="match status" value="1"/>
</dbReference>
<keyword evidence="14" id="KW-1185">Reference proteome</keyword>
<feature type="compositionally biased region" description="Low complexity" evidence="9">
    <location>
        <begin position="455"/>
        <end position="481"/>
    </location>
</feature>
<evidence type="ECO:0000256" key="7">
    <source>
        <dbReference type="ARBA" id="ARBA00053552"/>
    </source>
</evidence>
<sequence length="665" mass="72205">MEAASARMAARDRFGTMGDAGPSQLQRYVQQACSPENFEPNLALNLEISDLINSKKGNAPREGAVAIVNYINHRNPNVSLLALSLLDICVKNCGYPFHLQISTKEFLNELVRRFPERPPIRPTRVQQRILEAIEEWRGTICQTSRYKEDLGFIRDMHRLLSYKGYIFPEVRREDAAVLNPSDNLKSAEEMEAEEKAAQSAKLQELIRRGGPEDLQEANRLMKIMAGYDTRTKTDYRAKAAEEVGKVQQKARLLEERLEEFRPGDKMTEGDVYEELASALQSAHPKIQKMCEEESDDHEAVAKLLEINDSIHRTVERYKLMKKGDVESAAKIAKGTLGTSTGVGKNSDNELSLIDFGGDSEPNGSASTETSPPAQQSQPGGLEDDLLGLSMGESYGQGGGISLGFGSNGNIPGPALISSTSDYSTARGPTPTTSPPPSHPQPVKPDYSAFSTFGSATPTPKAATPQPSLFQQQQAAITAKAQPPAPSIDPFAALASPVRHSTPQQAQPSMFDFGNHQTPAVAPTAAPVADDDEWAFSSALPEALPPSNTIAVSNTNIGISLHATREAQTPAIITLSLTFSNATSQPISELTFMAAVTKPQGYSLKLQPQTGRRLQPHEQAGVRQVIYLNGVEQGKGDSVKLRWKAEYKVGEQPMKEQGEITSLGVA</sequence>
<comment type="subcellular location">
    <subcellularLocation>
        <location evidence="1">Golgi apparatus</location>
        <location evidence="1">trans-Golgi network</location>
    </subcellularLocation>
</comment>
<evidence type="ECO:0000259" key="10">
    <source>
        <dbReference type="PROSITE" id="PS50179"/>
    </source>
</evidence>
<dbReference type="FunFam" id="1.20.58.160:FF:000003">
    <property type="entry name" value="VHS domain protein"/>
    <property type="match status" value="1"/>
</dbReference>
<name>A0A8H8RWB7_9HELO</name>
<dbReference type="InterPro" id="IPR004152">
    <property type="entry name" value="GAT_dom"/>
</dbReference>
<evidence type="ECO:0000256" key="3">
    <source>
        <dbReference type="ARBA" id="ARBA00022448"/>
    </source>
</evidence>
<dbReference type="Gene3D" id="1.25.40.90">
    <property type="match status" value="1"/>
</dbReference>
<dbReference type="AlphaFoldDB" id="A0A8H8RWB7"/>
<dbReference type="PANTHER" id="PTHR47180">
    <property type="entry name" value="ADP-RIBOSYLATION FACTOR-BINDING PROTEIN GGA1-RELATED"/>
    <property type="match status" value="1"/>
</dbReference>
<dbReference type="InterPro" id="IPR008152">
    <property type="entry name" value="Clathrin_a/b/g-adaptin_app_Ig"/>
</dbReference>
<dbReference type="OrthoDB" id="2018246at2759"/>
<feature type="domain" description="GAT" evidence="12">
    <location>
        <begin position="195"/>
        <end position="322"/>
    </location>
</feature>
<dbReference type="Pfam" id="PF00790">
    <property type="entry name" value="VHS"/>
    <property type="match status" value="1"/>
</dbReference>
<dbReference type="GO" id="GO:0006895">
    <property type="term" value="P:Golgi to endosome transport"/>
    <property type="evidence" value="ECO:0007669"/>
    <property type="project" value="TreeGrafter"/>
</dbReference>
<keyword evidence="4" id="KW-0653">Protein transport</keyword>
<dbReference type="InterPro" id="IPR002014">
    <property type="entry name" value="VHS_dom"/>
</dbReference>
<feature type="domain" description="GAE" evidence="11">
    <location>
        <begin position="543"/>
        <end position="663"/>
    </location>
</feature>
<dbReference type="Pfam" id="PF02883">
    <property type="entry name" value="Alpha_adaptinC2"/>
    <property type="match status" value="1"/>
</dbReference>
<keyword evidence="5" id="KW-0333">Golgi apparatus</keyword>
<gene>
    <name evidence="13" type="ORF">LSUB1_G002556</name>
</gene>
<feature type="region of interest" description="Disordered" evidence="9">
    <location>
        <begin position="336"/>
        <end position="392"/>
    </location>
</feature>
<evidence type="ECO:0000256" key="8">
    <source>
        <dbReference type="ARBA" id="ARBA00065344"/>
    </source>
</evidence>
<comment type="subunit">
    <text evidence="8">Binds to ARF1 and ARF2.</text>
</comment>
<feature type="region of interest" description="Disordered" evidence="9">
    <location>
        <begin position="412"/>
        <end position="486"/>
    </location>
</feature>
<dbReference type="InterPro" id="IPR038425">
    <property type="entry name" value="GAT_sf"/>
</dbReference>
<dbReference type="SUPFAM" id="SSF49348">
    <property type="entry name" value="Clathrin adaptor appendage domain"/>
    <property type="match status" value="1"/>
</dbReference>
<dbReference type="InterPro" id="IPR008942">
    <property type="entry name" value="ENTH_VHS"/>
</dbReference>
<reference evidence="13 14" key="1">
    <citation type="submission" date="2018-05" db="EMBL/GenBank/DDBJ databases">
        <title>Genome sequencing and assembly of the regulated plant pathogen Lachnellula willkommii and related sister species for the development of diagnostic species identification markers.</title>
        <authorList>
            <person name="Giroux E."/>
            <person name="Bilodeau G."/>
        </authorList>
    </citation>
    <scope>NUCLEOTIDE SEQUENCE [LARGE SCALE GENOMIC DNA]</scope>
    <source>
        <strain evidence="13 14">CBS 197.66</strain>
    </source>
</reference>
<feature type="compositionally biased region" description="Polar residues" evidence="9">
    <location>
        <begin position="336"/>
        <end position="349"/>
    </location>
</feature>
<dbReference type="InterPro" id="IPR052653">
    <property type="entry name" value="ARF-binding"/>
</dbReference>
<dbReference type="Gene3D" id="1.20.5.170">
    <property type="match status" value="1"/>
</dbReference>
<dbReference type="PROSITE" id="PS50179">
    <property type="entry name" value="VHS"/>
    <property type="match status" value="1"/>
</dbReference>
<dbReference type="SUPFAM" id="SSF89009">
    <property type="entry name" value="GAT-like domain"/>
    <property type="match status" value="1"/>
</dbReference>
<evidence type="ECO:0000256" key="2">
    <source>
        <dbReference type="ARBA" id="ARBA00011446"/>
    </source>
</evidence>
<accession>A0A8H8RWB7</accession>
<proteinExistence type="predicted"/>
<dbReference type="PROSITE" id="PS50909">
    <property type="entry name" value="GAT"/>
    <property type="match status" value="1"/>
</dbReference>
<feature type="domain" description="VHS" evidence="10">
    <location>
        <begin position="32"/>
        <end position="168"/>
    </location>
</feature>
<dbReference type="Pfam" id="PF03127">
    <property type="entry name" value="GAT"/>
    <property type="match status" value="1"/>
</dbReference>
<evidence type="ECO:0000256" key="5">
    <source>
        <dbReference type="ARBA" id="ARBA00023034"/>
    </source>
</evidence>
<keyword evidence="3" id="KW-0813">Transport</keyword>
<dbReference type="Gene3D" id="2.60.40.1230">
    <property type="match status" value="1"/>
</dbReference>
<evidence type="ECO:0000256" key="1">
    <source>
        <dbReference type="ARBA" id="ARBA00004601"/>
    </source>
</evidence>
<comment type="function">
    <text evidence="7">May play a role in the regulation of membrane traffic through the trans-Golgi network.</text>
</comment>
<evidence type="ECO:0000259" key="12">
    <source>
        <dbReference type="PROSITE" id="PS50909"/>
    </source>
</evidence>
<evidence type="ECO:0000313" key="13">
    <source>
        <dbReference type="EMBL" id="TVY41894.1"/>
    </source>
</evidence>
<dbReference type="PROSITE" id="PS50180">
    <property type="entry name" value="GAE"/>
    <property type="match status" value="1"/>
</dbReference>
<dbReference type="EMBL" id="QGMJ01000118">
    <property type="protein sequence ID" value="TVY41894.1"/>
    <property type="molecule type" value="Genomic_DNA"/>
</dbReference>
<evidence type="ECO:0000256" key="4">
    <source>
        <dbReference type="ARBA" id="ARBA00022927"/>
    </source>
</evidence>
<dbReference type="SMART" id="SM00809">
    <property type="entry name" value="Alpha_adaptinC2"/>
    <property type="match status" value="1"/>
</dbReference>
<protein>
    <submittedName>
        <fullName evidence="13">Putative ADP-ribosylation factor-binding protein</fullName>
    </submittedName>
</protein>
<dbReference type="InterPro" id="IPR013041">
    <property type="entry name" value="Clathrin_app_Ig-like_sf"/>
</dbReference>
<evidence type="ECO:0000313" key="14">
    <source>
        <dbReference type="Proteomes" id="UP000462212"/>
    </source>
</evidence>
<dbReference type="SMART" id="SM00288">
    <property type="entry name" value="VHS"/>
    <property type="match status" value="1"/>
</dbReference>
<dbReference type="GO" id="GO:0035091">
    <property type="term" value="F:phosphatidylinositol binding"/>
    <property type="evidence" value="ECO:0007669"/>
    <property type="project" value="InterPro"/>
</dbReference>
<evidence type="ECO:0000256" key="6">
    <source>
        <dbReference type="ARBA" id="ARBA00023054"/>
    </source>
</evidence>
<keyword evidence="6" id="KW-0175">Coiled coil</keyword>
<dbReference type="CDD" id="cd16998">
    <property type="entry name" value="VHS_GGA_fungi"/>
    <property type="match status" value="1"/>
</dbReference>
<dbReference type="InterPro" id="IPR008153">
    <property type="entry name" value="GAE_dom"/>
</dbReference>
<dbReference type="Gene3D" id="1.20.58.160">
    <property type="match status" value="1"/>
</dbReference>
<feature type="compositionally biased region" description="Pro residues" evidence="9">
    <location>
        <begin position="431"/>
        <end position="442"/>
    </location>
</feature>
<dbReference type="GO" id="GO:0006896">
    <property type="term" value="P:Golgi to vacuole transport"/>
    <property type="evidence" value="ECO:0007669"/>
    <property type="project" value="UniProtKB-ARBA"/>
</dbReference>
<comment type="caution">
    <text evidence="13">The sequence shown here is derived from an EMBL/GenBank/DDBJ whole genome shotgun (WGS) entry which is preliminary data.</text>
</comment>
<dbReference type="GO" id="GO:0005829">
    <property type="term" value="C:cytosol"/>
    <property type="evidence" value="ECO:0007669"/>
    <property type="project" value="GOC"/>
</dbReference>
<feature type="compositionally biased region" description="Polar residues" evidence="9">
    <location>
        <begin position="361"/>
        <end position="378"/>
    </location>
</feature>
<dbReference type="FunFam" id="1.20.5.170:FF:000024">
    <property type="entry name" value="VHS domain-containing protein"/>
    <property type="match status" value="1"/>
</dbReference>
<dbReference type="GO" id="GO:0005802">
    <property type="term" value="C:trans-Golgi network"/>
    <property type="evidence" value="ECO:0007669"/>
    <property type="project" value="TreeGrafter"/>
</dbReference>
<organism evidence="13 14">
    <name type="scientific">Lachnellula subtilissima</name>
    <dbReference type="NCBI Taxonomy" id="602034"/>
    <lineage>
        <taxon>Eukaryota</taxon>
        <taxon>Fungi</taxon>
        <taxon>Dikarya</taxon>
        <taxon>Ascomycota</taxon>
        <taxon>Pezizomycotina</taxon>
        <taxon>Leotiomycetes</taxon>
        <taxon>Helotiales</taxon>
        <taxon>Lachnaceae</taxon>
        <taxon>Lachnellula</taxon>
    </lineage>
</organism>
<dbReference type="PANTHER" id="PTHR47180:SF1">
    <property type="entry name" value="ADP-RIBOSYLATION FACTOR-BINDING PROTEIN GGA1-RELATED"/>
    <property type="match status" value="1"/>
</dbReference>
<comment type="subunit">
    <text evidence="2">Component of the ESCRT-0 complex composed of HSE1 and VPS27.</text>
</comment>
<dbReference type="GO" id="GO:0043328">
    <property type="term" value="P:protein transport to vacuole involved in ubiquitin-dependent protein catabolic process via the multivesicular body sorting pathway"/>
    <property type="evidence" value="ECO:0007669"/>
    <property type="project" value="UniProtKB-ARBA"/>
</dbReference>
<evidence type="ECO:0000259" key="11">
    <source>
        <dbReference type="PROSITE" id="PS50180"/>
    </source>
</evidence>
<dbReference type="GO" id="GO:0043130">
    <property type="term" value="F:ubiquitin binding"/>
    <property type="evidence" value="ECO:0007669"/>
    <property type="project" value="InterPro"/>
</dbReference>
<dbReference type="Proteomes" id="UP000462212">
    <property type="component" value="Unassembled WGS sequence"/>
</dbReference>